<evidence type="ECO:0008006" key="14">
    <source>
        <dbReference type="Google" id="ProtNLM"/>
    </source>
</evidence>
<keyword evidence="10 11" id="KW-0472">Membrane</keyword>
<dbReference type="Pfam" id="PF10890">
    <property type="entry name" value="Cyt_b-c1_8"/>
    <property type="match status" value="1"/>
</dbReference>
<comment type="similarity">
    <text evidence="2">Belongs to the UQCRQ/QCR8 family.</text>
</comment>
<dbReference type="GO" id="GO:0006122">
    <property type="term" value="P:mitochondrial electron transport, ubiquinol to cytochrome c"/>
    <property type="evidence" value="ECO:0007669"/>
    <property type="project" value="InterPro"/>
</dbReference>
<name>A0AAW1NSH5_9CHLO</name>
<keyword evidence="7" id="KW-0249">Electron transport</keyword>
<comment type="subcellular location">
    <subcellularLocation>
        <location evidence="1">Mitochondrion inner membrane</location>
        <topology evidence="1">Single-pass membrane protein</topology>
    </subcellularLocation>
</comment>
<dbReference type="Gene3D" id="1.20.5.210">
    <property type="entry name" value="Cytochrome b-c1 complex subunit 8"/>
    <property type="match status" value="1"/>
</dbReference>
<organism evidence="12 13">
    <name type="scientific">Symbiochloris irregularis</name>
    <dbReference type="NCBI Taxonomy" id="706552"/>
    <lineage>
        <taxon>Eukaryota</taxon>
        <taxon>Viridiplantae</taxon>
        <taxon>Chlorophyta</taxon>
        <taxon>core chlorophytes</taxon>
        <taxon>Trebouxiophyceae</taxon>
        <taxon>Trebouxiales</taxon>
        <taxon>Trebouxiaceae</taxon>
        <taxon>Symbiochloris</taxon>
    </lineage>
</organism>
<evidence type="ECO:0000256" key="4">
    <source>
        <dbReference type="ARBA" id="ARBA00022660"/>
    </source>
</evidence>
<evidence type="ECO:0000256" key="6">
    <source>
        <dbReference type="ARBA" id="ARBA00022792"/>
    </source>
</evidence>
<keyword evidence="5 11" id="KW-0812">Transmembrane</keyword>
<evidence type="ECO:0000256" key="11">
    <source>
        <dbReference type="SAM" id="Phobius"/>
    </source>
</evidence>
<reference evidence="12 13" key="1">
    <citation type="journal article" date="2024" name="Nat. Commun.">
        <title>Phylogenomics reveals the evolutionary origins of lichenization in chlorophyte algae.</title>
        <authorList>
            <person name="Puginier C."/>
            <person name="Libourel C."/>
            <person name="Otte J."/>
            <person name="Skaloud P."/>
            <person name="Haon M."/>
            <person name="Grisel S."/>
            <person name="Petersen M."/>
            <person name="Berrin J.G."/>
            <person name="Delaux P.M."/>
            <person name="Dal Grande F."/>
            <person name="Keller J."/>
        </authorList>
    </citation>
    <scope>NUCLEOTIDE SEQUENCE [LARGE SCALE GENOMIC DNA]</scope>
    <source>
        <strain evidence="12 13">SAG 2036</strain>
    </source>
</reference>
<sequence>MGRTPVRLKEVVYTLSPFEQTVLEGLWRDLPKKIHKKVSENWLDVGVFLVLPTYATIWYANDYKEKEKQHHRF</sequence>
<dbReference type="InterPro" id="IPR020101">
    <property type="entry name" value="Cyt_b-c1_8-plants"/>
</dbReference>
<accession>A0AAW1NSH5</accession>
<keyword evidence="9" id="KW-0496">Mitochondrion</keyword>
<keyword evidence="8 11" id="KW-1133">Transmembrane helix</keyword>
<comment type="caution">
    <text evidence="12">The sequence shown here is derived from an EMBL/GenBank/DDBJ whole genome shotgun (WGS) entry which is preliminary data.</text>
</comment>
<dbReference type="GO" id="GO:0005743">
    <property type="term" value="C:mitochondrial inner membrane"/>
    <property type="evidence" value="ECO:0007669"/>
    <property type="project" value="UniProtKB-SubCell"/>
</dbReference>
<dbReference type="Proteomes" id="UP001465755">
    <property type="component" value="Unassembled WGS sequence"/>
</dbReference>
<dbReference type="EMBL" id="JALJOQ010000111">
    <property type="protein sequence ID" value="KAK9796996.1"/>
    <property type="molecule type" value="Genomic_DNA"/>
</dbReference>
<keyword evidence="6" id="KW-0999">Mitochondrion inner membrane</keyword>
<evidence type="ECO:0000256" key="9">
    <source>
        <dbReference type="ARBA" id="ARBA00023128"/>
    </source>
</evidence>
<dbReference type="SUPFAM" id="SSF81508">
    <property type="entry name" value="Ubiquinone-binding protein QP-C of cytochrome bc1 complex (Ubiquinol-cytochrome c reductase)"/>
    <property type="match status" value="1"/>
</dbReference>
<evidence type="ECO:0000256" key="3">
    <source>
        <dbReference type="ARBA" id="ARBA00022448"/>
    </source>
</evidence>
<dbReference type="PANTHER" id="PTHR34559:SF1">
    <property type="entry name" value="OS06G0175900 PROTEIN"/>
    <property type="match status" value="1"/>
</dbReference>
<proteinExistence type="inferred from homology"/>
<keyword evidence="13" id="KW-1185">Reference proteome</keyword>
<dbReference type="GO" id="GO:0045275">
    <property type="term" value="C:respiratory chain complex III"/>
    <property type="evidence" value="ECO:0007669"/>
    <property type="project" value="InterPro"/>
</dbReference>
<dbReference type="PANTHER" id="PTHR34559">
    <property type="entry name" value="CYTOCHROME B-C1 COMPLEX SUBUNIT 8"/>
    <property type="match status" value="1"/>
</dbReference>
<keyword evidence="3" id="KW-0813">Transport</keyword>
<evidence type="ECO:0000256" key="5">
    <source>
        <dbReference type="ARBA" id="ARBA00022692"/>
    </source>
</evidence>
<evidence type="ECO:0000256" key="7">
    <source>
        <dbReference type="ARBA" id="ARBA00022982"/>
    </source>
</evidence>
<dbReference type="AlphaFoldDB" id="A0AAW1NSH5"/>
<evidence type="ECO:0000256" key="8">
    <source>
        <dbReference type="ARBA" id="ARBA00022989"/>
    </source>
</evidence>
<gene>
    <name evidence="12" type="ORF">WJX73_000069</name>
</gene>
<evidence type="ECO:0000313" key="12">
    <source>
        <dbReference type="EMBL" id="KAK9796996.1"/>
    </source>
</evidence>
<evidence type="ECO:0000256" key="2">
    <source>
        <dbReference type="ARBA" id="ARBA00007668"/>
    </source>
</evidence>
<dbReference type="InterPro" id="IPR036642">
    <property type="entry name" value="Cyt_bc1_su8_sf"/>
</dbReference>
<evidence type="ECO:0000256" key="10">
    <source>
        <dbReference type="ARBA" id="ARBA00023136"/>
    </source>
</evidence>
<evidence type="ECO:0000256" key="1">
    <source>
        <dbReference type="ARBA" id="ARBA00004434"/>
    </source>
</evidence>
<keyword evidence="4" id="KW-0679">Respiratory chain</keyword>
<evidence type="ECO:0000313" key="13">
    <source>
        <dbReference type="Proteomes" id="UP001465755"/>
    </source>
</evidence>
<feature type="transmembrane region" description="Helical" evidence="11">
    <location>
        <begin position="42"/>
        <end position="60"/>
    </location>
</feature>
<protein>
    <recommendedName>
        <fullName evidence="14">Cytochrome b-c1 complex subunit 8</fullName>
    </recommendedName>
</protein>